<dbReference type="InterPro" id="IPR000477">
    <property type="entry name" value="RT_dom"/>
</dbReference>
<feature type="domain" description="Reverse transcriptase" evidence="1">
    <location>
        <begin position="171"/>
        <end position="278"/>
    </location>
</feature>
<evidence type="ECO:0000259" key="1">
    <source>
        <dbReference type="Pfam" id="PF00078"/>
    </source>
</evidence>
<name>A0ABD6E6B4_9BILA</name>
<reference evidence="2 3" key="1">
    <citation type="submission" date="2024-08" db="EMBL/GenBank/DDBJ databases">
        <title>Gnathostoma spinigerum genome.</title>
        <authorList>
            <person name="Gonzalez-Bertolin B."/>
            <person name="Monzon S."/>
            <person name="Zaballos A."/>
            <person name="Jimenez P."/>
            <person name="Dekumyoy P."/>
            <person name="Varona S."/>
            <person name="Cuesta I."/>
            <person name="Sumanam S."/>
            <person name="Adisakwattana P."/>
            <person name="Gasser R.B."/>
            <person name="Hernandez-Gonzalez A."/>
            <person name="Young N.D."/>
            <person name="Perteguer M.J."/>
        </authorList>
    </citation>
    <scope>NUCLEOTIDE SEQUENCE [LARGE SCALE GENOMIC DNA]</scope>
    <source>
        <strain evidence="2">AL3</strain>
        <tissue evidence="2">Liver</tissue>
    </source>
</reference>
<sequence length="311" mass="35956">RTPHTNIEYTVLSKLIRRKLKEDFQNFKAKRLLEAAEKRKSLKKCRRSLMLYKTSIATMKNEKGERVTVRKDIEGLIKDFYTRLYSSKINITPPLLWNSTTTVPEMLVSEMRSALSEMSKGKVTGKDGISFEILEAGGLTLYRTIAQRFSHPRRSKITSVRKESNTILLHKKGDSEDLRNYRPICLLDHLYKLFTRIIYNRLKRTLDEQQPKEQAGFRGGYNTMDHIFVLNQMIERATKYRLPLCLLFVDYEKAFDNVEINAVLKALKSQGFEDSYIKILAEANSGCTTDINVFGSPIMIPIAKGVILFHF</sequence>
<dbReference type="InterPro" id="IPR043502">
    <property type="entry name" value="DNA/RNA_pol_sf"/>
</dbReference>
<evidence type="ECO:0000313" key="2">
    <source>
        <dbReference type="EMBL" id="MFH4975096.1"/>
    </source>
</evidence>
<feature type="non-terminal residue" evidence="2">
    <location>
        <position position="1"/>
    </location>
</feature>
<comment type="caution">
    <text evidence="2">The sequence shown here is derived from an EMBL/GenBank/DDBJ whole genome shotgun (WGS) entry which is preliminary data.</text>
</comment>
<dbReference type="Proteomes" id="UP001608902">
    <property type="component" value="Unassembled WGS sequence"/>
</dbReference>
<accession>A0ABD6E6B4</accession>
<dbReference type="PANTHER" id="PTHR19446">
    <property type="entry name" value="REVERSE TRANSCRIPTASES"/>
    <property type="match status" value="1"/>
</dbReference>
<organism evidence="2 3">
    <name type="scientific">Gnathostoma spinigerum</name>
    <dbReference type="NCBI Taxonomy" id="75299"/>
    <lineage>
        <taxon>Eukaryota</taxon>
        <taxon>Metazoa</taxon>
        <taxon>Ecdysozoa</taxon>
        <taxon>Nematoda</taxon>
        <taxon>Chromadorea</taxon>
        <taxon>Rhabditida</taxon>
        <taxon>Spirurina</taxon>
        <taxon>Gnathostomatomorpha</taxon>
        <taxon>Gnathostomatoidea</taxon>
        <taxon>Gnathostomatidae</taxon>
        <taxon>Gnathostoma</taxon>
    </lineage>
</organism>
<dbReference type="CDD" id="cd01650">
    <property type="entry name" value="RT_nLTR_like"/>
    <property type="match status" value="1"/>
</dbReference>
<gene>
    <name evidence="2" type="ORF">AB6A40_001805</name>
</gene>
<evidence type="ECO:0000313" key="3">
    <source>
        <dbReference type="Proteomes" id="UP001608902"/>
    </source>
</evidence>
<dbReference type="AlphaFoldDB" id="A0ABD6E6B4"/>
<protein>
    <recommendedName>
        <fullName evidence="1">Reverse transcriptase domain-containing protein</fullName>
    </recommendedName>
</protein>
<keyword evidence="3" id="KW-1185">Reference proteome</keyword>
<dbReference type="SUPFAM" id="SSF56672">
    <property type="entry name" value="DNA/RNA polymerases"/>
    <property type="match status" value="1"/>
</dbReference>
<dbReference type="EMBL" id="JBGFUD010000715">
    <property type="protein sequence ID" value="MFH4975096.1"/>
    <property type="molecule type" value="Genomic_DNA"/>
</dbReference>
<dbReference type="Pfam" id="PF00078">
    <property type="entry name" value="RVT_1"/>
    <property type="match status" value="1"/>
</dbReference>
<proteinExistence type="predicted"/>